<evidence type="ECO:0000256" key="1">
    <source>
        <dbReference type="SAM" id="Phobius"/>
    </source>
</evidence>
<keyword evidence="3" id="KW-0418">Kinase</keyword>
<dbReference type="Gene3D" id="1.10.510.10">
    <property type="entry name" value="Transferase(Phosphotransferase) domain 1"/>
    <property type="match status" value="1"/>
</dbReference>
<feature type="domain" description="Protein kinase" evidence="2">
    <location>
        <begin position="418"/>
        <end position="696"/>
    </location>
</feature>
<keyword evidence="1 3" id="KW-0812">Transmembrane</keyword>
<evidence type="ECO:0000259" key="2">
    <source>
        <dbReference type="PROSITE" id="PS50011"/>
    </source>
</evidence>
<dbReference type="Pfam" id="PF07714">
    <property type="entry name" value="PK_Tyr_Ser-Thr"/>
    <property type="match status" value="1"/>
</dbReference>
<reference evidence="3" key="1">
    <citation type="submission" date="2021-10" db="EMBL/GenBank/DDBJ databases">
        <title>Tropical sea cucumber genome reveals ecological adaptation and Cuvierian tubules defense mechanism.</title>
        <authorList>
            <person name="Chen T."/>
        </authorList>
    </citation>
    <scope>NUCLEOTIDE SEQUENCE</scope>
    <source>
        <strain evidence="3">Nanhai2018</strain>
        <tissue evidence="3">Muscle</tissue>
    </source>
</reference>
<dbReference type="PANTHER" id="PTHR24416">
    <property type="entry name" value="TYROSINE-PROTEIN KINASE RECEPTOR"/>
    <property type="match status" value="1"/>
</dbReference>
<accession>A0A9Q1H6L1</accession>
<dbReference type="SUPFAM" id="SSF56112">
    <property type="entry name" value="Protein kinase-like (PK-like)"/>
    <property type="match status" value="1"/>
</dbReference>
<comment type="caution">
    <text evidence="3">The sequence shown here is derived from an EMBL/GenBank/DDBJ whole genome shotgun (WGS) entry which is preliminary data.</text>
</comment>
<proteinExistence type="predicted"/>
<dbReference type="InterPro" id="IPR011009">
    <property type="entry name" value="Kinase-like_dom_sf"/>
</dbReference>
<protein>
    <submittedName>
        <fullName evidence="3">Tyrosine-protein kinase transmembrane receptor Ror</fullName>
    </submittedName>
</protein>
<dbReference type="GO" id="GO:0005886">
    <property type="term" value="C:plasma membrane"/>
    <property type="evidence" value="ECO:0007669"/>
    <property type="project" value="TreeGrafter"/>
</dbReference>
<dbReference type="AlphaFoldDB" id="A0A9Q1H6L1"/>
<keyword evidence="1" id="KW-1133">Transmembrane helix</keyword>
<dbReference type="InterPro" id="IPR000719">
    <property type="entry name" value="Prot_kinase_dom"/>
</dbReference>
<dbReference type="GO" id="GO:0004714">
    <property type="term" value="F:transmembrane receptor protein tyrosine kinase activity"/>
    <property type="evidence" value="ECO:0007669"/>
    <property type="project" value="TreeGrafter"/>
</dbReference>
<evidence type="ECO:0000313" key="3">
    <source>
        <dbReference type="EMBL" id="KAJ8035084.1"/>
    </source>
</evidence>
<feature type="transmembrane region" description="Helical" evidence="1">
    <location>
        <begin position="333"/>
        <end position="354"/>
    </location>
</feature>
<dbReference type="GO" id="GO:0005524">
    <property type="term" value="F:ATP binding"/>
    <property type="evidence" value="ECO:0007669"/>
    <property type="project" value="InterPro"/>
</dbReference>
<keyword evidence="3" id="KW-0675">Receptor</keyword>
<dbReference type="PROSITE" id="PS50011">
    <property type="entry name" value="PROTEIN_KINASE_DOM"/>
    <property type="match status" value="1"/>
</dbReference>
<dbReference type="PANTHER" id="PTHR24416:SF611">
    <property type="entry name" value="TYROSINE-PROTEIN KINASE TRANSMEMBRANE RECEPTOR ROR"/>
    <property type="match status" value="1"/>
</dbReference>
<name>A0A9Q1H6L1_HOLLE</name>
<dbReference type="Proteomes" id="UP001152320">
    <property type="component" value="Chromosome 10"/>
</dbReference>
<keyword evidence="1" id="KW-0472">Membrane</keyword>
<dbReference type="InterPro" id="IPR050122">
    <property type="entry name" value="RTK"/>
</dbReference>
<keyword evidence="4" id="KW-1185">Reference proteome</keyword>
<organism evidence="3 4">
    <name type="scientific">Holothuria leucospilota</name>
    <name type="common">Black long sea cucumber</name>
    <name type="synonym">Mertensiothuria leucospilota</name>
    <dbReference type="NCBI Taxonomy" id="206669"/>
    <lineage>
        <taxon>Eukaryota</taxon>
        <taxon>Metazoa</taxon>
        <taxon>Echinodermata</taxon>
        <taxon>Eleutherozoa</taxon>
        <taxon>Echinozoa</taxon>
        <taxon>Holothuroidea</taxon>
        <taxon>Aspidochirotacea</taxon>
        <taxon>Aspidochirotida</taxon>
        <taxon>Holothuriidae</taxon>
        <taxon>Holothuria</taxon>
    </lineage>
</organism>
<dbReference type="GO" id="GO:0007169">
    <property type="term" value="P:cell surface receptor protein tyrosine kinase signaling pathway"/>
    <property type="evidence" value="ECO:0007669"/>
    <property type="project" value="TreeGrafter"/>
</dbReference>
<evidence type="ECO:0000313" key="4">
    <source>
        <dbReference type="Proteomes" id="UP001152320"/>
    </source>
</evidence>
<dbReference type="InterPro" id="IPR001245">
    <property type="entry name" value="Ser-Thr/Tyr_kinase_cat_dom"/>
</dbReference>
<dbReference type="EMBL" id="JAIZAY010000010">
    <property type="protein sequence ID" value="KAJ8035084.1"/>
    <property type="molecule type" value="Genomic_DNA"/>
</dbReference>
<gene>
    <name evidence="3" type="ORF">HOLleu_22185</name>
</gene>
<keyword evidence="3" id="KW-0808">Transferase</keyword>
<dbReference type="GO" id="GO:0043235">
    <property type="term" value="C:receptor complex"/>
    <property type="evidence" value="ECO:0007669"/>
    <property type="project" value="TreeGrafter"/>
</dbReference>
<dbReference type="PRINTS" id="PR00109">
    <property type="entry name" value="TYRKINASE"/>
</dbReference>
<sequence>MVYRVEASLILQIPGNLICADVDSIKKATPATSTIGRNFNTFYFHIRSTFRLPACIARTFDLNKGLNSSLCINCQNTIKVTARDMQSFMDLFLAILIIFSSMDIKEEVVAGEKICYTSNITADTVRCEIDLNETVCLVCPIFNTEPCSSWWLEDSRVTRFTNYIEEPQYNKNEINCHPQNYSLRVLSIGVQREFYYTCRDCLPNATFSYGLILITKVTTSLEVTMNNRQDQNLWSLQHGKMETFYCTVLGAISPFNLTLYVNERESSTRVFYEESNQTRKYNSSVSFVIPKRVSTVRCNILGPYIVSNSANLSIRGANTENERNDTVPQNRLIALYICVPCLFLASILTSLILYKKAKGYRQFKSDERRKSDRVVNVDTFNTENYDENLCPYSDITTEEQETTNEKPPFLSTANISLVTLLKTCGSFEYWIATYVTESSTEVKCFAKRLSNDATLEDARTFSKLVLKLKSLEKNNFTVLLLSVSIEELPYTICYEHMECGSLRDFMLKRYQQARKSRMLLSNRDQDILPAEVRTQIQELLTFASMIAEAMKFISSQNFSHPALSLKKVLLSEYCECKLYDIYPSDMAMGKVKELMKKQYPPVAWMAPETIFLQEYLPMSDVWSFAVLLWELFSLGEVPFARSTKDEIEHALRDGFVMAQPLHCPGAIYEIMLSCWNNAAKNRPSYEDLLTKIRSIMETYEQREGELPSTREVFREPYFVLDPDQTNDYI</sequence>